<dbReference type="AlphaFoldDB" id="A0A1D8JFR9"/>
<evidence type="ECO:0000259" key="2">
    <source>
        <dbReference type="Pfam" id="PF03959"/>
    </source>
</evidence>
<dbReference type="PANTHER" id="PTHR43358">
    <property type="entry name" value="ALPHA/BETA-HYDROLASE"/>
    <property type="match status" value="1"/>
</dbReference>
<evidence type="ECO:0000259" key="1">
    <source>
        <dbReference type="Pfam" id="PF00561"/>
    </source>
</evidence>
<dbReference type="InterPro" id="IPR000073">
    <property type="entry name" value="AB_hydrolase_1"/>
</dbReference>
<reference evidence="3 4" key="1">
    <citation type="submission" date="2016-09" db="EMBL/GenBank/DDBJ databases">
        <title>Complete genome sequence of the Lysinibacillus sphaericus LMG 22257, a specie of Bacillus with ureolytic activity that can effectively biodeposit calcium carbonate.</title>
        <authorList>
            <person name="Yan W."/>
        </authorList>
    </citation>
    <scope>NUCLEOTIDE SEQUENCE [LARGE SCALE GENOMIC DNA]</scope>
    <source>
        <strain evidence="3 4">LMG 22257</strain>
    </source>
</reference>
<dbReference type="PANTHER" id="PTHR43358:SF4">
    <property type="entry name" value="ALPHA_BETA HYDROLASE FOLD-1 DOMAIN-CONTAINING PROTEIN"/>
    <property type="match status" value="1"/>
</dbReference>
<keyword evidence="3" id="KW-0378">Hydrolase</keyword>
<name>A0A1D8JFR9_9BACL</name>
<sequence length="321" mass="36370">MSMFRMSWSRVLILFAIVFIASQIIGSFFFYGLAVKRGPKEFLQNNADLEVSDEAMEQFLNGDWIDWVNAQDFEQLTMTSRDGLKLSGYYLPAATPTDKVVILTHGYLGHAKQMGLFGQYYNKDLGYNIFMPNARGHGKSEGNYYGFGWPDRLDLIDWTNLLVDKLGDETKVIYHGLSMGAATVLMASGEEELPIQVQAIIADSPYQSVYQLFSYQMRRMFYLPAFPLLDSTSALTKIRAGYSFKEANALHAVQKTKVPILYIHGESDTFVPTEMTRHLVHATASDADLLLVPGANHGEAFVLAKDEYKKRIEVFFKRFIK</sequence>
<dbReference type="Proteomes" id="UP000185746">
    <property type="component" value="Chromosome"/>
</dbReference>
<proteinExistence type="predicted"/>
<organism evidence="3 4">
    <name type="scientific">Sporosarcina ureilytica</name>
    <dbReference type="NCBI Taxonomy" id="298596"/>
    <lineage>
        <taxon>Bacteria</taxon>
        <taxon>Bacillati</taxon>
        <taxon>Bacillota</taxon>
        <taxon>Bacilli</taxon>
        <taxon>Bacillales</taxon>
        <taxon>Caryophanaceae</taxon>
        <taxon>Sporosarcina</taxon>
    </lineage>
</organism>
<dbReference type="KEGG" id="surl:BI350_08435"/>
<keyword evidence="4" id="KW-1185">Reference proteome</keyword>
<dbReference type="InterPro" id="IPR052920">
    <property type="entry name" value="DNA-binding_regulatory"/>
</dbReference>
<dbReference type="EMBL" id="CP017560">
    <property type="protein sequence ID" value="AOV07556.1"/>
    <property type="molecule type" value="Genomic_DNA"/>
</dbReference>
<dbReference type="Pfam" id="PF00561">
    <property type="entry name" value="Abhydrolase_1"/>
    <property type="match status" value="1"/>
</dbReference>
<evidence type="ECO:0000313" key="4">
    <source>
        <dbReference type="Proteomes" id="UP000185746"/>
    </source>
</evidence>
<evidence type="ECO:0000313" key="3">
    <source>
        <dbReference type="EMBL" id="AOV07556.1"/>
    </source>
</evidence>
<gene>
    <name evidence="3" type="ORF">BI350_08435</name>
</gene>
<dbReference type="Gene3D" id="3.40.50.1820">
    <property type="entry name" value="alpha/beta hydrolase"/>
    <property type="match status" value="1"/>
</dbReference>
<accession>A0A1D8JFR9</accession>
<dbReference type="InterPro" id="IPR005645">
    <property type="entry name" value="FSH-like_dom"/>
</dbReference>
<feature type="domain" description="Serine hydrolase" evidence="2">
    <location>
        <begin position="240"/>
        <end position="294"/>
    </location>
</feature>
<dbReference type="Pfam" id="PF03959">
    <property type="entry name" value="FSH1"/>
    <property type="match status" value="1"/>
</dbReference>
<protein>
    <submittedName>
        <fullName evidence="3">Alpha/beta hydrolase</fullName>
    </submittedName>
</protein>
<dbReference type="GO" id="GO:0016787">
    <property type="term" value="F:hydrolase activity"/>
    <property type="evidence" value="ECO:0007669"/>
    <property type="project" value="UniProtKB-KW"/>
</dbReference>
<feature type="domain" description="AB hydrolase-1" evidence="1">
    <location>
        <begin position="100"/>
        <end position="213"/>
    </location>
</feature>
<dbReference type="InterPro" id="IPR029058">
    <property type="entry name" value="AB_hydrolase_fold"/>
</dbReference>
<dbReference type="SUPFAM" id="SSF53474">
    <property type="entry name" value="alpha/beta-Hydrolases"/>
    <property type="match status" value="1"/>
</dbReference>